<gene>
    <name evidence="2" type="ORF">CLV42_11742</name>
</gene>
<dbReference type="RefSeq" id="WP_106605285.1">
    <property type="nucleotide sequence ID" value="NZ_PYGK01000017.1"/>
</dbReference>
<evidence type="ECO:0000313" key="3">
    <source>
        <dbReference type="Proteomes" id="UP000240978"/>
    </source>
</evidence>
<dbReference type="SUPFAM" id="SSF160574">
    <property type="entry name" value="BT0923-like"/>
    <property type="match status" value="1"/>
</dbReference>
<sequence length="178" mass="20776">MKKIFFAAGVLLMSFNITFAHTTDEGKKTKAERKEIRRENNAEVSIFTRNQFYEDFPGATDIRFEKTNYFEEVAFTMGQKDMRAYYDIHSNLVGTTETKTFADLPENAQRTILKKYGDFDTERVFLYDDNEANETDMTLFDMPFDDADNYFVELRKNSEVMIVKVDMAGNVAFFKSIK</sequence>
<comment type="caution">
    <text evidence="2">The sequence shown here is derived from an EMBL/GenBank/DDBJ whole genome shotgun (WGS) entry which is preliminary data.</text>
</comment>
<name>A0A2P8FPN2_9BACT</name>
<keyword evidence="3" id="KW-1185">Reference proteome</keyword>
<dbReference type="AlphaFoldDB" id="A0A2P8FPN2"/>
<reference evidence="2 3" key="1">
    <citation type="submission" date="2018-03" db="EMBL/GenBank/DDBJ databases">
        <title>Genomic Encyclopedia of Archaeal and Bacterial Type Strains, Phase II (KMG-II): from individual species to whole genera.</title>
        <authorList>
            <person name="Goeker M."/>
        </authorList>
    </citation>
    <scope>NUCLEOTIDE SEQUENCE [LARGE SCALE GENOMIC DNA]</scope>
    <source>
        <strain evidence="2 3">DSM 18107</strain>
    </source>
</reference>
<dbReference type="EMBL" id="PYGK01000017">
    <property type="protein sequence ID" value="PSL23688.1"/>
    <property type="molecule type" value="Genomic_DNA"/>
</dbReference>
<feature type="signal peptide" evidence="1">
    <location>
        <begin position="1"/>
        <end position="22"/>
    </location>
</feature>
<dbReference type="OrthoDB" id="1368741at2"/>
<protein>
    <recommendedName>
        <fullName evidence="4">PepSY-like beta-lactamase-inhibitor</fullName>
    </recommendedName>
</protein>
<dbReference type="Gene3D" id="3.10.450.360">
    <property type="match status" value="1"/>
</dbReference>
<organism evidence="2 3">
    <name type="scientific">Chitinophaga ginsengisoli</name>
    <dbReference type="NCBI Taxonomy" id="363837"/>
    <lineage>
        <taxon>Bacteria</taxon>
        <taxon>Pseudomonadati</taxon>
        <taxon>Bacteroidota</taxon>
        <taxon>Chitinophagia</taxon>
        <taxon>Chitinophagales</taxon>
        <taxon>Chitinophagaceae</taxon>
        <taxon>Chitinophaga</taxon>
    </lineage>
</organism>
<feature type="chain" id="PRO_5015156621" description="PepSY-like beta-lactamase-inhibitor" evidence="1">
    <location>
        <begin position="23"/>
        <end position="178"/>
    </location>
</feature>
<evidence type="ECO:0000313" key="2">
    <source>
        <dbReference type="EMBL" id="PSL23688.1"/>
    </source>
</evidence>
<evidence type="ECO:0008006" key="4">
    <source>
        <dbReference type="Google" id="ProtNLM"/>
    </source>
</evidence>
<keyword evidence="1" id="KW-0732">Signal</keyword>
<accession>A0A2P8FPN2</accession>
<proteinExistence type="predicted"/>
<dbReference type="Proteomes" id="UP000240978">
    <property type="component" value="Unassembled WGS sequence"/>
</dbReference>
<evidence type="ECO:0000256" key="1">
    <source>
        <dbReference type="SAM" id="SignalP"/>
    </source>
</evidence>